<accession>A0A815WCW5</accession>
<keyword evidence="5" id="KW-1185">Reference proteome</keyword>
<dbReference type="EMBL" id="CAJNOQ010026021">
    <property type="protein sequence ID" value="CAF1542290.1"/>
    <property type="molecule type" value="Genomic_DNA"/>
</dbReference>
<organism evidence="2 5">
    <name type="scientific">Didymodactylos carnosus</name>
    <dbReference type="NCBI Taxonomy" id="1234261"/>
    <lineage>
        <taxon>Eukaryota</taxon>
        <taxon>Metazoa</taxon>
        <taxon>Spiralia</taxon>
        <taxon>Gnathifera</taxon>
        <taxon>Rotifera</taxon>
        <taxon>Eurotatoria</taxon>
        <taxon>Bdelloidea</taxon>
        <taxon>Philodinida</taxon>
        <taxon>Philodinidae</taxon>
        <taxon>Didymodactylos</taxon>
    </lineage>
</organism>
<evidence type="ECO:0000313" key="5">
    <source>
        <dbReference type="Proteomes" id="UP000663829"/>
    </source>
</evidence>
<dbReference type="Proteomes" id="UP000677228">
    <property type="component" value="Unassembled WGS sequence"/>
</dbReference>
<evidence type="ECO:0000313" key="4">
    <source>
        <dbReference type="EMBL" id="CAF4402767.1"/>
    </source>
</evidence>
<dbReference type="Proteomes" id="UP000682733">
    <property type="component" value="Unassembled WGS sequence"/>
</dbReference>
<evidence type="ECO:0000313" key="2">
    <source>
        <dbReference type="EMBL" id="CAF1542290.1"/>
    </source>
</evidence>
<dbReference type="EMBL" id="CAJOBA010005380">
    <property type="protein sequence ID" value="CAF3741791.1"/>
    <property type="molecule type" value="Genomic_DNA"/>
</dbReference>
<reference evidence="2" key="1">
    <citation type="submission" date="2021-02" db="EMBL/GenBank/DDBJ databases">
        <authorList>
            <person name="Nowell W R."/>
        </authorList>
    </citation>
    <scope>NUCLEOTIDE SEQUENCE</scope>
</reference>
<evidence type="ECO:0000313" key="3">
    <source>
        <dbReference type="EMBL" id="CAF3741791.1"/>
    </source>
</evidence>
<dbReference type="EMBL" id="CAJOBC010091664">
    <property type="protein sequence ID" value="CAF4402767.1"/>
    <property type="molecule type" value="Genomic_DNA"/>
</dbReference>
<comment type="caution">
    <text evidence="2">The sequence shown here is derived from an EMBL/GenBank/DDBJ whole genome shotgun (WGS) entry which is preliminary data.</text>
</comment>
<sequence length="159" mass="18672">MQRRRLQYTLGFYRQLNNTGLKAPTLTPLHNVPVPQIFPQPPRLSSIQPLIQRFIFRGATAKRDWQKNKPFFITKHQYKQLKLSGKNGLYKPSQQLLNALGLDLQFHDGRNLHEATQIQFRIIKQKKRTYATGTTPRRSIDNIFVLYIRFIRAASIRLT</sequence>
<name>A0A815WCW5_9BILA</name>
<proteinExistence type="predicted"/>
<dbReference type="EMBL" id="CAJNOK010005374">
    <property type="protein sequence ID" value="CAF0970323.1"/>
    <property type="molecule type" value="Genomic_DNA"/>
</dbReference>
<gene>
    <name evidence="2" type="ORF">GPM918_LOCUS38703</name>
    <name evidence="1" type="ORF">OVA965_LOCUS13064</name>
    <name evidence="4" type="ORF">SRO942_LOCUS39543</name>
    <name evidence="3" type="ORF">TMI583_LOCUS13068</name>
</gene>
<dbReference type="Proteomes" id="UP000663829">
    <property type="component" value="Unassembled WGS sequence"/>
</dbReference>
<evidence type="ECO:0000313" key="1">
    <source>
        <dbReference type="EMBL" id="CAF0970323.1"/>
    </source>
</evidence>
<protein>
    <submittedName>
        <fullName evidence="2">Uncharacterized protein</fullName>
    </submittedName>
</protein>
<dbReference type="AlphaFoldDB" id="A0A815WCW5"/>
<dbReference type="Proteomes" id="UP000681722">
    <property type="component" value="Unassembled WGS sequence"/>
</dbReference>